<dbReference type="PANTHER" id="PTHR22847">
    <property type="entry name" value="WD40 REPEAT PROTEIN"/>
    <property type="match status" value="1"/>
</dbReference>
<keyword evidence="1" id="KW-0853">WD repeat</keyword>
<dbReference type="InterPro" id="IPR036322">
    <property type="entry name" value="WD40_repeat_dom_sf"/>
</dbReference>
<evidence type="ECO:0000313" key="4">
    <source>
        <dbReference type="Proteomes" id="UP000663879"/>
    </source>
</evidence>
<sequence length="531" mass="61412">MNKTKEYECEQCRKKISDDYLINLPCGYLICLEHVTIDTLYKCHFCPNHTVVYNDFAEMHKNKIKLQEIRIREKIDDLKERKTFLMNVQKDPKSFIGEAFTTAIKTIDARKDTLIDKFIRRINECHDDLVKKVKDKEKLCVNELKNILSETDYSRLLIDRDQNNNICFDFKEGNFLNRANDSKLEPITELYLRERYLAINSLINQIKSFKFEPFNKPITIPDYFGRINDTIYLDLKSDQIIDLNFSLTYPHENEIFMLRKIDYDRFASVSKDCIKIWQKSTGKCLKVFKENGIVCVNATKEDLICYFENGNVVAKCISGNGQDRRLVGADYTTKTYVRCIELVGESEYFSGLADGGIFHFKDFVVQKKILINSSSIVALKYIENINFLLSSSKDDTLRLLKVNSGDIVWSIKLYGESRILESVNYLENGAIAVSENRFVKLYDLNNGQLKAVLCSHEKMLTGFVNLGSKGWFTSSLDGTICHSLWPKSDINIIYKSENDTFTSILYFGNNDFLIGSSKYVKLCKIKSPLLE</sequence>
<accession>A0A814HJ73</accession>
<protein>
    <submittedName>
        <fullName evidence="3">Uncharacterized protein</fullName>
    </submittedName>
</protein>
<reference evidence="3" key="1">
    <citation type="submission" date="2021-02" db="EMBL/GenBank/DDBJ databases">
        <authorList>
            <person name="Nowell W R."/>
        </authorList>
    </citation>
    <scope>NUCLEOTIDE SEQUENCE</scope>
    <source>
        <strain evidence="3">Ploen Becks lab</strain>
    </source>
</reference>
<name>A0A814HJ73_9BILA</name>
<gene>
    <name evidence="3" type="ORF">OXX778_LOCUS16920</name>
</gene>
<proteinExistence type="predicted"/>
<dbReference type="OrthoDB" id="308449at2759"/>
<dbReference type="SUPFAM" id="SSF50978">
    <property type="entry name" value="WD40 repeat-like"/>
    <property type="match status" value="1"/>
</dbReference>
<evidence type="ECO:0000256" key="1">
    <source>
        <dbReference type="ARBA" id="ARBA00022574"/>
    </source>
</evidence>
<dbReference type="PANTHER" id="PTHR22847:SF637">
    <property type="entry name" value="WD REPEAT DOMAIN 5B"/>
    <property type="match status" value="1"/>
</dbReference>
<comment type="caution">
    <text evidence="3">The sequence shown here is derived from an EMBL/GenBank/DDBJ whole genome shotgun (WGS) entry which is preliminary data.</text>
</comment>
<dbReference type="Proteomes" id="UP000663879">
    <property type="component" value="Unassembled WGS sequence"/>
</dbReference>
<dbReference type="EMBL" id="CAJNOC010004154">
    <property type="protein sequence ID" value="CAF1011592.1"/>
    <property type="molecule type" value="Genomic_DNA"/>
</dbReference>
<evidence type="ECO:0000313" key="3">
    <source>
        <dbReference type="EMBL" id="CAF1011592.1"/>
    </source>
</evidence>
<organism evidence="3 4">
    <name type="scientific">Brachionus calyciflorus</name>
    <dbReference type="NCBI Taxonomy" id="104777"/>
    <lineage>
        <taxon>Eukaryota</taxon>
        <taxon>Metazoa</taxon>
        <taxon>Spiralia</taxon>
        <taxon>Gnathifera</taxon>
        <taxon>Rotifera</taxon>
        <taxon>Eurotatoria</taxon>
        <taxon>Monogononta</taxon>
        <taxon>Pseudotrocha</taxon>
        <taxon>Ploima</taxon>
        <taxon>Brachionidae</taxon>
        <taxon>Brachionus</taxon>
    </lineage>
</organism>
<dbReference type="Gene3D" id="2.130.10.10">
    <property type="entry name" value="YVTN repeat-like/Quinoprotein amine dehydrogenase"/>
    <property type="match status" value="1"/>
</dbReference>
<keyword evidence="2" id="KW-0677">Repeat</keyword>
<evidence type="ECO:0000256" key="2">
    <source>
        <dbReference type="ARBA" id="ARBA00022737"/>
    </source>
</evidence>
<keyword evidence="4" id="KW-1185">Reference proteome</keyword>
<dbReference type="InterPro" id="IPR015943">
    <property type="entry name" value="WD40/YVTN_repeat-like_dom_sf"/>
</dbReference>
<dbReference type="AlphaFoldDB" id="A0A814HJ73"/>